<comment type="cofactor">
    <cofactor evidence="1">
        <name>Mg(2+)</name>
        <dbReference type="ChEBI" id="CHEBI:18420"/>
    </cofactor>
</comment>
<comment type="similarity">
    <text evidence="3">Belongs to the HAD-like hydrolase superfamily. SerB family.</text>
</comment>
<dbReference type="NCBIfam" id="TIGR01488">
    <property type="entry name" value="HAD-SF-IB"/>
    <property type="match status" value="1"/>
</dbReference>
<dbReference type="EMBL" id="CP022347">
    <property type="protein sequence ID" value="ASQ29789.1"/>
    <property type="molecule type" value="Genomic_DNA"/>
</dbReference>
<keyword evidence="10" id="KW-0718">Serine biosynthesis</keyword>
<name>A0A222MV60_9BACT</name>
<dbReference type="SFLD" id="SFLDG01136">
    <property type="entry name" value="C1.6:_Phosphoserine_Phosphatas"/>
    <property type="match status" value="1"/>
</dbReference>
<evidence type="ECO:0000313" key="16">
    <source>
        <dbReference type="Proteomes" id="UP000201169"/>
    </source>
</evidence>
<evidence type="ECO:0000256" key="9">
    <source>
        <dbReference type="ARBA" id="ARBA00022842"/>
    </source>
</evidence>
<keyword evidence="6" id="KW-0028">Amino-acid biosynthesis</keyword>
<dbReference type="GO" id="GO:0005737">
    <property type="term" value="C:cytoplasm"/>
    <property type="evidence" value="ECO:0007669"/>
    <property type="project" value="TreeGrafter"/>
</dbReference>
<evidence type="ECO:0000256" key="4">
    <source>
        <dbReference type="ARBA" id="ARBA00012640"/>
    </source>
</evidence>
<evidence type="ECO:0000256" key="10">
    <source>
        <dbReference type="ARBA" id="ARBA00023299"/>
    </source>
</evidence>
<evidence type="ECO:0000256" key="5">
    <source>
        <dbReference type="ARBA" id="ARBA00015196"/>
    </source>
</evidence>
<dbReference type="KEGG" id="cavi:CAV_0117"/>
<dbReference type="SUPFAM" id="SSF56784">
    <property type="entry name" value="HAD-like"/>
    <property type="match status" value="1"/>
</dbReference>
<dbReference type="AlphaFoldDB" id="A0A222MV60"/>
<dbReference type="Pfam" id="PF00702">
    <property type="entry name" value="Hydrolase"/>
    <property type="match status" value="1"/>
</dbReference>
<evidence type="ECO:0000256" key="2">
    <source>
        <dbReference type="ARBA" id="ARBA00005135"/>
    </source>
</evidence>
<accession>A0A222MV60</accession>
<dbReference type="PANTHER" id="PTHR43344:SF2">
    <property type="entry name" value="PHOSPHOSERINE PHOSPHATASE"/>
    <property type="match status" value="1"/>
</dbReference>
<comment type="catalytic activity">
    <reaction evidence="12">
        <text>O-phospho-L-serine + H2O = L-serine + phosphate</text>
        <dbReference type="Rhea" id="RHEA:21208"/>
        <dbReference type="ChEBI" id="CHEBI:15377"/>
        <dbReference type="ChEBI" id="CHEBI:33384"/>
        <dbReference type="ChEBI" id="CHEBI:43474"/>
        <dbReference type="ChEBI" id="CHEBI:57524"/>
        <dbReference type="EC" id="3.1.3.3"/>
    </reaction>
</comment>
<feature type="active site" description="Nucleophile" evidence="14">
    <location>
        <position position="8"/>
    </location>
</feature>
<dbReference type="EC" id="3.1.3.3" evidence="4"/>
<sequence>MIKLCVFDFDSTLMDGESIDILASKYGVFDEVSKITTRAMNGELDFFESLSKRVSLLKGMPYELVLQTCKSFPLMKGAKEIISYLKSKNIIVAVFSGGFHEGVDEAQKVLNFDIAFANYLHQKDGFLSGLVGGEMMFSNSKGVMLKRLKELLRLKDEEVACVGDGANDISMFEQSSLKIAFCAKEILRQNATHCVDEKDLTKIKDIIK</sequence>
<dbReference type="RefSeq" id="WP_094324583.1">
    <property type="nucleotide sequence ID" value="NZ_CP022347.1"/>
</dbReference>
<evidence type="ECO:0000256" key="13">
    <source>
        <dbReference type="ARBA" id="ARBA00048523"/>
    </source>
</evidence>
<feature type="active site" description="Proton donor" evidence="14">
    <location>
        <position position="10"/>
    </location>
</feature>
<protein>
    <recommendedName>
        <fullName evidence="5">Phosphoserine phosphatase</fullName>
        <ecNumber evidence="4">3.1.3.3</ecNumber>
    </recommendedName>
    <alternativeName>
        <fullName evidence="11">O-phosphoserine phosphohydrolase</fullName>
    </alternativeName>
</protein>
<dbReference type="OrthoDB" id="9792539at2"/>
<evidence type="ECO:0000313" key="15">
    <source>
        <dbReference type="EMBL" id="ASQ29789.1"/>
    </source>
</evidence>
<evidence type="ECO:0000256" key="7">
    <source>
        <dbReference type="ARBA" id="ARBA00022723"/>
    </source>
</evidence>
<evidence type="ECO:0000256" key="6">
    <source>
        <dbReference type="ARBA" id="ARBA00022605"/>
    </source>
</evidence>
<dbReference type="SFLD" id="SFLDG01137">
    <property type="entry name" value="C1.6.1:_Phosphoserine_Phosphat"/>
    <property type="match status" value="1"/>
</dbReference>
<evidence type="ECO:0000256" key="3">
    <source>
        <dbReference type="ARBA" id="ARBA00009184"/>
    </source>
</evidence>
<comment type="pathway">
    <text evidence="2">Amino-acid biosynthesis; L-serine biosynthesis; L-serine from 3-phospho-D-glycerate: step 3/3.</text>
</comment>
<keyword evidence="7" id="KW-0479">Metal-binding</keyword>
<dbReference type="InterPro" id="IPR050582">
    <property type="entry name" value="HAD-like_SerB"/>
</dbReference>
<dbReference type="GO" id="GO:0006564">
    <property type="term" value="P:L-serine biosynthetic process"/>
    <property type="evidence" value="ECO:0007669"/>
    <property type="project" value="UniProtKB-KW"/>
</dbReference>
<dbReference type="SFLD" id="SFLDS00003">
    <property type="entry name" value="Haloacid_Dehalogenase"/>
    <property type="match status" value="1"/>
</dbReference>
<dbReference type="InterPro" id="IPR004469">
    <property type="entry name" value="PSP"/>
</dbReference>
<dbReference type="PANTHER" id="PTHR43344">
    <property type="entry name" value="PHOSPHOSERINE PHOSPHATASE"/>
    <property type="match status" value="1"/>
</dbReference>
<keyword evidence="9" id="KW-0460">Magnesium</keyword>
<organism evidence="15 16">
    <name type="scientific">Campylobacter avium LMG 24591</name>
    <dbReference type="NCBI Taxonomy" id="522484"/>
    <lineage>
        <taxon>Bacteria</taxon>
        <taxon>Pseudomonadati</taxon>
        <taxon>Campylobacterota</taxon>
        <taxon>Epsilonproteobacteria</taxon>
        <taxon>Campylobacterales</taxon>
        <taxon>Campylobacteraceae</taxon>
        <taxon>Campylobacter</taxon>
    </lineage>
</organism>
<dbReference type="UniPathway" id="UPA00135">
    <property type="reaction ID" value="UER00198"/>
</dbReference>
<keyword evidence="8 15" id="KW-0378">Hydrolase</keyword>
<dbReference type="InterPro" id="IPR036412">
    <property type="entry name" value="HAD-like_sf"/>
</dbReference>
<proteinExistence type="inferred from homology"/>
<evidence type="ECO:0000256" key="14">
    <source>
        <dbReference type="PIRSR" id="PIRSR604469-1"/>
    </source>
</evidence>
<evidence type="ECO:0000256" key="11">
    <source>
        <dbReference type="ARBA" id="ARBA00031693"/>
    </source>
</evidence>
<evidence type="ECO:0000256" key="8">
    <source>
        <dbReference type="ARBA" id="ARBA00022801"/>
    </source>
</evidence>
<reference evidence="15 16" key="1">
    <citation type="submission" date="2017-07" db="EMBL/GenBank/DDBJ databases">
        <title>Analysis of two Campylobacter avium genomes and identification of a novel hippuricase gene.</title>
        <authorList>
            <person name="Miller W.G."/>
            <person name="Chapman M.H."/>
            <person name="Yee E."/>
            <person name="Revez J."/>
            <person name="Bono J.L."/>
            <person name="Rossi M."/>
        </authorList>
    </citation>
    <scope>NUCLEOTIDE SEQUENCE [LARGE SCALE GENOMIC DNA]</scope>
    <source>
        <strain evidence="15 16">LMG 24591</strain>
    </source>
</reference>
<dbReference type="GO" id="GO:0000287">
    <property type="term" value="F:magnesium ion binding"/>
    <property type="evidence" value="ECO:0007669"/>
    <property type="project" value="TreeGrafter"/>
</dbReference>
<dbReference type="Gene3D" id="3.40.50.1000">
    <property type="entry name" value="HAD superfamily/HAD-like"/>
    <property type="match status" value="1"/>
</dbReference>
<evidence type="ECO:0000256" key="1">
    <source>
        <dbReference type="ARBA" id="ARBA00001946"/>
    </source>
</evidence>
<dbReference type="SFLD" id="SFLDF00029">
    <property type="entry name" value="phosphoserine_phosphatase"/>
    <property type="match status" value="1"/>
</dbReference>
<dbReference type="Proteomes" id="UP000201169">
    <property type="component" value="Chromosome"/>
</dbReference>
<comment type="catalytic activity">
    <reaction evidence="13">
        <text>O-phospho-D-serine + H2O = D-serine + phosphate</text>
        <dbReference type="Rhea" id="RHEA:24873"/>
        <dbReference type="ChEBI" id="CHEBI:15377"/>
        <dbReference type="ChEBI" id="CHEBI:35247"/>
        <dbReference type="ChEBI" id="CHEBI:43474"/>
        <dbReference type="ChEBI" id="CHEBI:58680"/>
        <dbReference type="EC" id="3.1.3.3"/>
    </reaction>
</comment>
<gene>
    <name evidence="15" type="primary">serB</name>
    <name evidence="15" type="ORF">CAV_0117</name>
</gene>
<dbReference type="NCBIfam" id="TIGR00338">
    <property type="entry name" value="serB"/>
    <property type="match status" value="1"/>
</dbReference>
<evidence type="ECO:0000256" key="12">
    <source>
        <dbReference type="ARBA" id="ARBA00048138"/>
    </source>
</evidence>
<keyword evidence="16" id="KW-1185">Reference proteome</keyword>
<dbReference type="GO" id="GO:0036424">
    <property type="term" value="F:L-phosphoserine phosphatase activity"/>
    <property type="evidence" value="ECO:0007669"/>
    <property type="project" value="InterPro"/>
</dbReference>
<dbReference type="InterPro" id="IPR023214">
    <property type="entry name" value="HAD_sf"/>
</dbReference>